<dbReference type="Pfam" id="PF00596">
    <property type="entry name" value="Aldolase_II"/>
    <property type="match status" value="1"/>
</dbReference>
<keyword evidence="5" id="KW-1185">Reference proteome</keyword>
<evidence type="ECO:0000256" key="2">
    <source>
        <dbReference type="ARBA" id="ARBA00023239"/>
    </source>
</evidence>
<dbReference type="InterPro" id="IPR036409">
    <property type="entry name" value="Aldolase_II/adducin_N_sf"/>
</dbReference>
<proteinExistence type="predicted"/>
<accession>A0A7I7T981</accession>
<keyword evidence="2" id="KW-0456">Lyase</keyword>
<name>A0A7I7T981_9MYCO</name>
<dbReference type="RefSeq" id="WP_163749830.1">
    <property type="nucleotide sequence ID" value="NZ_AP022596.1"/>
</dbReference>
<evidence type="ECO:0000313" key="5">
    <source>
        <dbReference type="Proteomes" id="UP000467148"/>
    </source>
</evidence>
<dbReference type="EMBL" id="AP022596">
    <property type="protein sequence ID" value="BBY65814.1"/>
    <property type="molecule type" value="Genomic_DNA"/>
</dbReference>
<reference evidence="4 5" key="1">
    <citation type="journal article" date="2019" name="Emerg. Microbes Infect.">
        <title>Comprehensive subspecies identification of 175 nontuberculous mycobacteria species based on 7547 genomic profiles.</title>
        <authorList>
            <person name="Matsumoto Y."/>
            <person name="Kinjo T."/>
            <person name="Motooka D."/>
            <person name="Nabeya D."/>
            <person name="Jung N."/>
            <person name="Uechi K."/>
            <person name="Horii T."/>
            <person name="Iida T."/>
            <person name="Fujita J."/>
            <person name="Nakamura S."/>
        </authorList>
    </citation>
    <scope>NUCLEOTIDE SEQUENCE [LARGE SCALE GENOMIC DNA]</scope>
    <source>
        <strain evidence="4 5">JCM 30396</strain>
    </source>
</reference>
<dbReference type="AlphaFoldDB" id="A0A7I7T981"/>
<sequence length="268" mass="29566">MTTPEVRRGGLGVWAPSKTPPIGIELTDEQKMAVAFRHLADIGFAENMAGHITWQPEGQTEVDSRSGKPRSDMFVNPWGLWWQELSASDICVVDEDAHVVRGRWDVTPAIHLHTEIHRQRPDARVVIHNHPYYVSLIAALGVLPDLVHQTGALFLDDMYLVEKYDGEIDTPWRAAELAGQIGSANLVILANHGVIATGHDLAAAVYRAVSIERVCRLAYDVMVTGRTPKTMNRGDMIGMQASLIERAADVYWAGAARMTIKADPSVLD</sequence>
<evidence type="ECO:0000313" key="4">
    <source>
        <dbReference type="EMBL" id="BBY65814.1"/>
    </source>
</evidence>
<dbReference type="InterPro" id="IPR001303">
    <property type="entry name" value="Aldolase_II/adducin_N"/>
</dbReference>
<organism evidence="4 5">
    <name type="scientific">Mycolicibacterium helvum</name>
    <dbReference type="NCBI Taxonomy" id="1534349"/>
    <lineage>
        <taxon>Bacteria</taxon>
        <taxon>Bacillati</taxon>
        <taxon>Actinomycetota</taxon>
        <taxon>Actinomycetes</taxon>
        <taxon>Mycobacteriales</taxon>
        <taxon>Mycobacteriaceae</taxon>
        <taxon>Mycolicibacterium</taxon>
    </lineage>
</organism>
<dbReference type="GO" id="GO:0005829">
    <property type="term" value="C:cytosol"/>
    <property type="evidence" value="ECO:0007669"/>
    <property type="project" value="TreeGrafter"/>
</dbReference>
<dbReference type="KEGG" id="mhev:MHEL_40570"/>
<dbReference type="GO" id="GO:0046872">
    <property type="term" value="F:metal ion binding"/>
    <property type="evidence" value="ECO:0007669"/>
    <property type="project" value="UniProtKB-KW"/>
</dbReference>
<dbReference type="GO" id="GO:0016832">
    <property type="term" value="F:aldehyde-lyase activity"/>
    <property type="evidence" value="ECO:0007669"/>
    <property type="project" value="TreeGrafter"/>
</dbReference>
<gene>
    <name evidence="4" type="ORF">MHEL_40570</name>
</gene>
<dbReference type="InterPro" id="IPR050197">
    <property type="entry name" value="Aldolase_class_II_sugar_metab"/>
</dbReference>
<keyword evidence="1" id="KW-0479">Metal-binding</keyword>
<evidence type="ECO:0000256" key="1">
    <source>
        <dbReference type="ARBA" id="ARBA00022723"/>
    </source>
</evidence>
<dbReference type="GO" id="GO:0019323">
    <property type="term" value="P:pentose catabolic process"/>
    <property type="evidence" value="ECO:0007669"/>
    <property type="project" value="TreeGrafter"/>
</dbReference>
<protein>
    <submittedName>
        <fullName evidence="4">Class II aldolase</fullName>
    </submittedName>
</protein>
<dbReference type="SUPFAM" id="SSF53639">
    <property type="entry name" value="AraD/HMP-PK domain-like"/>
    <property type="match status" value="1"/>
</dbReference>
<dbReference type="SMART" id="SM01007">
    <property type="entry name" value="Aldolase_II"/>
    <property type="match status" value="1"/>
</dbReference>
<dbReference type="PANTHER" id="PTHR22789:SF0">
    <property type="entry name" value="3-OXO-TETRONATE 4-PHOSPHATE DECARBOXYLASE-RELATED"/>
    <property type="match status" value="1"/>
</dbReference>
<dbReference type="Proteomes" id="UP000467148">
    <property type="component" value="Chromosome"/>
</dbReference>
<dbReference type="PANTHER" id="PTHR22789">
    <property type="entry name" value="FUCULOSE PHOSPHATE ALDOLASE"/>
    <property type="match status" value="1"/>
</dbReference>
<dbReference type="Gene3D" id="3.40.225.10">
    <property type="entry name" value="Class II aldolase/adducin N-terminal domain"/>
    <property type="match status" value="1"/>
</dbReference>
<feature type="domain" description="Class II aldolase/adducin N-terminal" evidence="3">
    <location>
        <begin position="30"/>
        <end position="219"/>
    </location>
</feature>
<evidence type="ECO:0000259" key="3">
    <source>
        <dbReference type="SMART" id="SM01007"/>
    </source>
</evidence>